<dbReference type="Pfam" id="PF09720">
    <property type="entry name" value="Unstab_antitox"/>
    <property type="match status" value="1"/>
</dbReference>
<evidence type="ECO:0000313" key="1">
    <source>
        <dbReference type="EMBL" id="SIS84686.1"/>
    </source>
</evidence>
<organism evidence="1 2">
    <name type="scientific">Belliella pelovolcani</name>
    <dbReference type="NCBI Taxonomy" id="529505"/>
    <lineage>
        <taxon>Bacteria</taxon>
        <taxon>Pseudomonadati</taxon>
        <taxon>Bacteroidota</taxon>
        <taxon>Cytophagia</taxon>
        <taxon>Cytophagales</taxon>
        <taxon>Cyclobacteriaceae</taxon>
        <taxon>Belliella</taxon>
    </lineage>
</organism>
<sequence>MKNTEKLLQQFMKLPPLEKANIIDQLLKSLDEPDPSVDKLWVEESENRVNAYESGKLMALTEEEFFNMKKS</sequence>
<reference evidence="2" key="1">
    <citation type="submission" date="2017-01" db="EMBL/GenBank/DDBJ databases">
        <authorList>
            <person name="Varghese N."/>
            <person name="Submissions S."/>
        </authorList>
    </citation>
    <scope>NUCLEOTIDE SEQUENCE [LARGE SCALE GENOMIC DNA]</scope>
    <source>
        <strain evidence="2">DSM 46698</strain>
    </source>
</reference>
<name>A0A1N7MEZ3_9BACT</name>
<dbReference type="EMBL" id="FTOP01000006">
    <property type="protein sequence ID" value="SIS84686.1"/>
    <property type="molecule type" value="Genomic_DNA"/>
</dbReference>
<dbReference type="Proteomes" id="UP000186026">
    <property type="component" value="Unassembled WGS sequence"/>
</dbReference>
<dbReference type="InterPro" id="IPR013406">
    <property type="entry name" value="CHP02574_addiction_mod"/>
</dbReference>
<proteinExistence type="predicted"/>
<dbReference type="OrthoDB" id="598283at2"/>
<dbReference type="RefSeq" id="WP_076500513.1">
    <property type="nucleotide sequence ID" value="NZ_FTOP01000006.1"/>
</dbReference>
<accession>A0A1N7MEZ3</accession>
<protein>
    <submittedName>
        <fullName evidence="1">Putative addiction module component, TIGR02574 family</fullName>
    </submittedName>
</protein>
<keyword evidence="2" id="KW-1185">Reference proteome</keyword>
<gene>
    <name evidence="1" type="ORF">SAMN05421761_10631</name>
</gene>
<dbReference type="AlphaFoldDB" id="A0A1N7MEZ3"/>
<evidence type="ECO:0000313" key="2">
    <source>
        <dbReference type="Proteomes" id="UP000186026"/>
    </source>
</evidence>